<proteinExistence type="predicted"/>
<feature type="compositionally biased region" description="Basic residues" evidence="1">
    <location>
        <begin position="324"/>
        <end position="341"/>
    </location>
</feature>
<dbReference type="AlphaFoldDB" id="A0A835HIM2"/>
<dbReference type="Proteomes" id="UP000631114">
    <property type="component" value="Unassembled WGS sequence"/>
</dbReference>
<evidence type="ECO:0008006" key="4">
    <source>
        <dbReference type="Google" id="ProtNLM"/>
    </source>
</evidence>
<keyword evidence="3" id="KW-1185">Reference proteome</keyword>
<reference evidence="2 3" key="1">
    <citation type="submission" date="2020-10" db="EMBL/GenBank/DDBJ databases">
        <title>The Coptis chinensis genome and diversification of protoberbering-type alkaloids.</title>
        <authorList>
            <person name="Wang B."/>
            <person name="Shu S."/>
            <person name="Song C."/>
            <person name="Liu Y."/>
        </authorList>
    </citation>
    <scope>NUCLEOTIDE SEQUENCE [LARGE SCALE GENOMIC DNA]</scope>
    <source>
        <strain evidence="2">HL-2020</strain>
        <tissue evidence="2">Leaf</tissue>
    </source>
</reference>
<accession>A0A835HIM2</accession>
<feature type="region of interest" description="Disordered" evidence="1">
    <location>
        <begin position="318"/>
        <end position="341"/>
    </location>
</feature>
<organism evidence="2 3">
    <name type="scientific">Coptis chinensis</name>
    <dbReference type="NCBI Taxonomy" id="261450"/>
    <lineage>
        <taxon>Eukaryota</taxon>
        <taxon>Viridiplantae</taxon>
        <taxon>Streptophyta</taxon>
        <taxon>Embryophyta</taxon>
        <taxon>Tracheophyta</taxon>
        <taxon>Spermatophyta</taxon>
        <taxon>Magnoliopsida</taxon>
        <taxon>Ranunculales</taxon>
        <taxon>Ranunculaceae</taxon>
        <taxon>Coptidoideae</taxon>
        <taxon>Coptis</taxon>
    </lineage>
</organism>
<name>A0A835HIM2_9MAGN</name>
<evidence type="ECO:0000313" key="3">
    <source>
        <dbReference type="Proteomes" id="UP000631114"/>
    </source>
</evidence>
<dbReference type="InterPro" id="IPR040256">
    <property type="entry name" value="At4g02000-like"/>
</dbReference>
<dbReference type="OrthoDB" id="1738329at2759"/>
<evidence type="ECO:0000313" key="2">
    <source>
        <dbReference type="EMBL" id="KAF9597553.1"/>
    </source>
</evidence>
<gene>
    <name evidence="2" type="ORF">IFM89_019544</name>
</gene>
<comment type="caution">
    <text evidence="2">The sequence shown here is derived from an EMBL/GenBank/DDBJ whole genome shotgun (WGS) entry which is preliminary data.</text>
</comment>
<dbReference type="PANTHER" id="PTHR31286:SF180">
    <property type="entry name" value="OS10G0362600 PROTEIN"/>
    <property type="match status" value="1"/>
</dbReference>
<evidence type="ECO:0000256" key="1">
    <source>
        <dbReference type="SAM" id="MobiDB-lite"/>
    </source>
</evidence>
<dbReference type="EMBL" id="JADFTS010000007">
    <property type="protein sequence ID" value="KAF9597553.1"/>
    <property type="molecule type" value="Genomic_DNA"/>
</dbReference>
<dbReference type="PANTHER" id="PTHR31286">
    <property type="entry name" value="GLYCINE-RICH CELL WALL STRUCTURAL PROTEIN 1.8-LIKE"/>
    <property type="match status" value="1"/>
</dbReference>
<protein>
    <recommendedName>
        <fullName evidence="4">DUF4283 domain-containing protein</fullName>
    </recommendedName>
</protein>
<sequence>MIADKDLFYFKFINDEDRQLVLENGPIFLAGRIFEVRTWSPEVEQQRNKIKVLPIWVKINLPKLFWMKNGIDFVSSLIRKPICMDEATANRTRISYARVCVVVDINFTFPSSIPVEMDEGNIIHIGLEYDWEPKKCSFCSIFGHTDVKCVKNKDKQPIAAAKEGQSSATRDENGVIATVGHQANAPIIIPNSTEQQSNLIDDTNVNEATNPENLGQQGETTFEEVRTEFEPAEIVIYNNGDENEIHEGETEEATTYVGTRKQFLEDSYSTKGRRSRREYFSDHNSIEDTQGVVAGLLNTPVEKGTTIKSKQLSELSDVISLPVHKPKKRKTKGKPKGAGKN</sequence>